<keyword evidence="5 7" id="KW-0067">ATP-binding</keyword>
<dbReference type="SUPFAM" id="SSF52540">
    <property type="entry name" value="P-loop containing nucleoside triphosphate hydrolases"/>
    <property type="match status" value="1"/>
</dbReference>
<organism evidence="7 8">
    <name type="scientific">Microvirga alba</name>
    <dbReference type="NCBI Taxonomy" id="2791025"/>
    <lineage>
        <taxon>Bacteria</taxon>
        <taxon>Pseudomonadati</taxon>
        <taxon>Pseudomonadota</taxon>
        <taxon>Alphaproteobacteria</taxon>
        <taxon>Hyphomicrobiales</taxon>
        <taxon>Methylobacteriaceae</taxon>
        <taxon>Microvirga</taxon>
    </lineage>
</organism>
<dbReference type="InterPro" id="IPR013563">
    <property type="entry name" value="Oligopep_ABC_C"/>
</dbReference>
<keyword evidence="3" id="KW-0813">Transport</keyword>
<evidence type="ECO:0000256" key="2">
    <source>
        <dbReference type="ARBA" id="ARBA00005417"/>
    </source>
</evidence>
<gene>
    <name evidence="7" type="ORF">I2H38_05835</name>
</gene>
<keyword evidence="8" id="KW-1185">Reference proteome</keyword>
<dbReference type="Proteomes" id="UP000599312">
    <property type="component" value="Unassembled WGS sequence"/>
</dbReference>
<sequence length="334" mass="35968">MSAALLDIDHVSKRFVKRPSLGERIAGLLGAGRKTEIVRAVSDVSLTVRKGEVVGLVGESGCGKSTLGRIIAGIYAPSDGKVLFGNAPVAKEQGRRTEKLTTQVQMVHQDPFASLNPRMRIGDTVAEGPVTHNIVKARDADAYVADMLGRVGLDPSYRRRFPHQFSGGQRQRIAIARALAMKPDLLVLDEPVASLDVSIQAQVLNLFMDLRQDLDLTAIFISHDLGVVRHVSDRVAIMYLGRIVELAPTAELYAAPNHPYTKALFESVPRVGVGRKDFRPIAGEIPSPLHPPNGCHFHPRCPLAGPRCKREAPALSAIGPGRASACHLNGGGTD</sequence>
<dbReference type="CDD" id="cd03257">
    <property type="entry name" value="ABC_NikE_OppD_transporters"/>
    <property type="match status" value="1"/>
</dbReference>
<dbReference type="GO" id="GO:0015833">
    <property type="term" value="P:peptide transport"/>
    <property type="evidence" value="ECO:0007669"/>
    <property type="project" value="InterPro"/>
</dbReference>
<keyword evidence="4" id="KW-0547">Nucleotide-binding</keyword>
<evidence type="ECO:0000313" key="7">
    <source>
        <dbReference type="EMBL" id="MBF9232897.1"/>
    </source>
</evidence>
<name>A0A931FNZ9_9HYPH</name>
<dbReference type="NCBIfam" id="TIGR01727">
    <property type="entry name" value="oligo_HPY"/>
    <property type="match status" value="1"/>
</dbReference>
<dbReference type="InterPro" id="IPR027417">
    <property type="entry name" value="P-loop_NTPase"/>
</dbReference>
<accession>A0A931FNZ9</accession>
<comment type="similarity">
    <text evidence="2">Belongs to the ABC transporter superfamily.</text>
</comment>
<dbReference type="EMBL" id="JADQDO010000002">
    <property type="protein sequence ID" value="MBF9232897.1"/>
    <property type="molecule type" value="Genomic_DNA"/>
</dbReference>
<dbReference type="PROSITE" id="PS50893">
    <property type="entry name" value="ABC_TRANSPORTER_2"/>
    <property type="match status" value="1"/>
</dbReference>
<evidence type="ECO:0000256" key="3">
    <source>
        <dbReference type="ARBA" id="ARBA00022448"/>
    </source>
</evidence>
<comment type="caution">
    <text evidence="7">The sequence shown here is derived from an EMBL/GenBank/DDBJ whole genome shotgun (WGS) entry which is preliminary data.</text>
</comment>
<dbReference type="Gene3D" id="3.40.50.300">
    <property type="entry name" value="P-loop containing nucleotide triphosphate hydrolases"/>
    <property type="match status" value="1"/>
</dbReference>
<evidence type="ECO:0000256" key="5">
    <source>
        <dbReference type="ARBA" id="ARBA00022840"/>
    </source>
</evidence>
<dbReference type="InterPro" id="IPR050319">
    <property type="entry name" value="ABC_transp_ATP-bind"/>
</dbReference>
<reference evidence="7" key="1">
    <citation type="submission" date="2020-11" db="EMBL/GenBank/DDBJ databases">
        <authorList>
            <person name="Kim M.K."/>
        </authorList>
    </citation>
    <scope>NUCLEOTIDE SEQUENCE</scope>
    <source>
        <strain evidence="7">BT350</strain>
    </source>
</reference>
<dbReference type="InterPro" id="IPR003439">
    <property type="entry name" value="ABC_transporter-like_ATP-bd"/>
</dbReference>
<dbReference type="GO" id="GO:0016887">
    <property type="term" value="F:ATP hydrolysis activity"/>
    <property type="evidence" value="ECO:0007669"/>
    <property type="project" value="InterPro"/>
</dbReference>
<dbReference type="InterPro" id="IPR003593">
    <property type="entry name" value="AAA+_ATPase"/>
</dbReference>
<protein>
    <submittedName>
        <fullName evidence="7">ABC transporter ATP-binding protein</fullName>
    </submittedName>
</protein>
<dbReference type="PANTHER" id="PTHR43776:SF7">
    <property type="entry name" value="D,D-DIPEPTIDE TRANSPORT ATP-BINDING PROTEIN DDPF-RELATED"/>
    <property type="match status" value="1"/>
</dbReference>
<dbReference type="SMART" id="SM00382">
    <property type="entry name" value="AAA"/>
    <property type="match status" value="1"/>
</dbReference>
<proteinExistence type="inferred from homology"/>
<feature type="domain" description="ABC transporter" evidence="6">
    <location>
        <begin position="6"/>
        <end position="265"/>
    </location>
</feature>
<evidence type="ECO:0000256" key="1">
    <source>
        <dbReference type="ARBA" id="ARBA00004417"/>
    </source>
</evidence>
<dbReference type="FunFam" id="3.40.50.300:FF:000016">
    <property type="entry name" value="Oligopeptide ABC transporter ATP-binding component"/>
    <property type="match status" value="1"/>
</dbReference>
<evidence type="ECO:0000259" key="6">
    <source>
        <dbReference type="PROSITE" id="PS50893"/>
    </source>
</evidence>
<dbReference type="RefSeq" id="WP_196270883.1">
    <property type="nucleotide sequence ID" value="NZ_JADQDO010000002.1"/>
</dbReference>
<dbReference type="GO" id="GO:0005524">
    <property type="term" value="F:ATP binding"/>
    <property type="evidence" value="ECO:0007669"/>
    <property type="project" value="UniProtKB-KW"/>
</dbReference>
<dbReference type="PANTHER" id="PTHR43776">
    <property type="entry name" value="TRANSPORT ATP-BINDING PROTEIN"/>
    <property type="match status" value="1"/>
</dbReference>
<dbReference type="GO" id="GO:0005886">
    <property type="term" value="C:plasma membrane"/>
    <property type="evidence" value="ECO:0007669"/>
    <property type="project" value="UniProtKB-SubCell"/>
</dbReference>
<dbReference type="AlphaFoldDB" id="A0A931FNZ9"/>
<evidence type="ECO:0000313" key="8">
    <source>
        <dbReference type="Proteomes" id="UP000599312"/>
    </source>
</evidence>
<dbReference type="InterPro" id="IPR017871">
    <property type="entry name" value="ABC_transporter-like_CS"/>
</dbReference>
<evidence type="ECO:0000256" key="4">
    <source>
        <dbReference type="ARBA" id="ARBA00022741"/>
    </source>
</evidence>
<dbReference type="PROSITE" id="PS00211">
    <property type="entry name" value="ABC_TRANSPORTER_1"/>
    <property type="match status" value="1"/>
</dbReference>
<dbReference type="GO" id="GO:0055085">
    <property type="term" value="P:transmembrane transport"/>
    <property type="evidence" value="ECO:0007669"/>
    <property type="project" value="UniProtKB-ARBA"/>
</dbReference>
<dbReference type="Pfam" id="PF08352">
    <property type="entry name" value="oligo_HPY"/>
    <property type="match status" value="1"/>
</dbReference>
<dbReference type="Pfam" id="PF00005">
    <property type="entry name" value="ABC_tran"/>
    <property type="match status" value="1"/>
</dbReference>
<comment type="subcellular location">
    <subcellularLocation>
        <location evidence="1">Cell inner membrane</location>
        <topology evidence="1">Peripheral membrane protein</topology>
    </subcellularLocation>
</comment>